<dbReference type="SUPFAM" id="SSF48113">
    <property type="entry name" value="Heme-dependent peroxidases"/>
    <property type="match status" value="1"/>
</dbReference>
<dbReference type="Gene3D" id="1.10.520.10">
    <property type="match status" value="1"/>
</dbReference>
<dbReference type="EMBL" id="CP102487">
    <property type="protein sequence ID" value="UUX59346.1"/>
    <property type="molecule type" value="Genomic_DNA"/>
</dbReference>
<dbReference type="GO" id="GO:0042744">
    <property type="term" value="P:hydrogen peroxide catabolic process"/>
    <property type="evidence" value="ECO:0007669"/>
    <property type="project" value="TreeGrafter"/>
</dbReference>
<dbReference type="GO" id="GO:0020037">
    <property type="term" value="F:heme binding"/>
    <property type="evidence" value="ECO:0007669"/>
    <property type="project" value="InterPro"/>
</dbReference>
<dbReference type="InterPro" id="IPR000763">
    <property type="entry name" value="Catalase_peroxidase"/>
</dbReference>
<evidence type="ECO:0000256" key="2">
    <source>
        <dbReference type="ARBA" id="ARBA00022559"/>
    </source>
</evidence>
<dbReference type="Proteomes" id="UP001060018">
    <property type="component" value="Chromosome"/>
</dbReference>
<evidence type="ECO:0000256" key="6">
    <source>
        <dbReference type="ARBA" id="ARBA00023004"/>
    </source>
</evidence>
<dbReference type="RefSeq" id="WP_257745814.1">
    <property type="nucleotide sequence ID" value="NZ_CP102487.1"/>
</dbReference>
<keyword evidence="3" id="KW-0349">Heme</keyword>
<keyword evidence="2" id="KW-0575">Peroxidase</keyword>
<evidence type="ECO:0000256" key="5">
    <source>
        <dbReference type="ARBA" id="ARBA00023002"/>
    </source>
</evidence>
<organism evidence="7 8">
    <name type="scientific">Glutamicibacter halophytocola</name>
    <dbReference type="NCBI Taxonomy" id="1933880"/>
    <lineage>
        <taxon>Bacteria</taxon>
        <taxon>Bacillati</taxon>
        <taxon>Actinomycetota</taxon>
        <taxon>Actinomycetes</taxon>
        <taxon>Micrococcales</taxon>
        <taxon>Micrococcaceae</taxon>
        <taxon>Glutamicibacter</taxon>
    </lineage>
</organism>
<evidence type="ECO:0008006" key="9">
    <source>
        <dbReference type="Google" id="ProtNLM"/>
    </source>
</evidence>
<name>A0AA94XS04_9MICC</name>
<sequence>MLGSRIADQAIGWEAAPASGAFEPNSGLRALAEVYAPAWAKQKFVKDFAAAWTNLMDADRFELRK</sequence>
<evidence type="ECO:0000256" key="1">
    <source>
        <dbReference type="ARBA" id="ARBA00001970"/>
    </source>
</evidence>
<dbReference type="GO" id="GO:0046872">
    <property type="term" value="F:metal ion binding"/>
    <property type="evidence" value="ECO:0007669"/>
    <property type="project" value="UniProtKB-KW"/>
</dbReference>
<protein>
    <recommendedName>
        <fullName evidence="9">Catalase-peroxidase</fullName>
    </recommendedName>
</protein>
<dbReference type="GO" id="GO:0070301">
    <property type="term" value="P:cellular response to hydrogen peroxide"/>
    <property type="evidence" value="ECO:0007669"/>
    <property type="project" value="TreeGrafter"/>
</dbReference>
<dbReference type="InterPro" id="IPR010255">
    <property type="entry name" value="Haem_peroxidase_sf"/>
</dbReference>
<keyword evidence="5" id="KW-0560">Oxidoreductase</keyword>
<reference evidence="7" key="1">
    <citation type="journal article" date="2022" name="Pest Manag. Sci.">
        <title>Glutamicibacter halophytocola-mediated host fitness of potato tuber moth on Solanaceae crops.</title>
        <authorList>
            <person name="Wang W."/>
            <person name="Xiao G."/>
            <person name="Du G."/>
            <person name="Chang L."/>
            <person name="Yang Y."/>
            <person name="Ye J."/>
            <person name="Chen B."/>
        </authorList>
    </citation>
    <scope>NUCLEOTIDE SEQUENCE</scope>
    <source>
        <strain evidence="7">S2</strain>
    </source>
</reference>
<proteinExistence type="predicted"/>
<dbReference type="PANTHER" id="PTHR30555:SF0">
    <property type="entry name" value="CATALASE-PEROXIDASE"/>
    <property type="match status" value="1"/>
</dbReference>
<dbReference type="PANTHER" id="PTHR30555">
    <property type="entry name" value="HYDROPEROXIDASE I, BIFUNCTIONAL CATALASE-PEROXIDASE"/>
    <property type="match status" value="1"/>
</dbReference>
<accession>A0AA94XS04</accession>
<dbReference type="GO" id="GO:0005829">
    <property type="term" value="C:cytosol"/>
    <property type="evidence" value="ECO:0007669"/>
    <property type="project" value="TreeGrafter"/>
</dbReference>
<evidence type="ECO:0000313" key="8">
    <source>
        <dbReference type="Proteomes" id="UP001060018"/>
    </source>
</evidence>
<dbReference type="Gene3D" id="1.10.420.10">
    <property type="entry name" value="Peroxidase, domain 2"/>
    <property type="match status" value="1"/>
</dbReference>
<dbReference type="GO" id="GO:0004096">
    <property type="term" value="F:catalase activity"/>
    <property type="evidence" value="ECO:0007669"/>
    <property type="project" value="InterPro"/>
</dbReference>
<keyword evidence="6" id="KW-0408">Iron</keyword>
<evidence type="ECO:0000256" key="4">
    <source>
        <dbReference type="ARBA" id="ARBA00022723"/>
    </source>
</evidence>
<gene>
    <name evidence="7" type="ORF">NUH22_01515</name>
</gene>
<comment type="cofactor">
    <cofactor evidence="1">
        <name>heme b</name>
        <dbReference type="ChEBI" id="CHEBI:60344"/>
    </cofactor>
</comment>
<evidence type="ECO:0000256" key="3">
    <source>
        <dbReference type="ARBA" id="ARBA00022617"/>
    </source>
</evidence>
<keyword evidence="4" id="KW-0479">Metal-binding</keyword>
<dbReference type="AlphaFoldDB" id="A0AA94XS04"/>
<evidence type="ECO:0000313" key="7">
    <source>
        <dbReference type="EMBL" id="UUX59346.1"/>
    </source>
</evidence>